<proteinExistence type="predicted"/>
<organism evidence="2 3">
    <name type="scientific">Zootermopsis nevadensis</name>
    <name type="common">Dampwood termite</name>
    <dbReference type="NCBI Taxonomy" id="136037"/>
    <lineage>
        <taxon>Eukaryota</taxon>
        <taxon>Metazoa</taxon>
        <taxon>Ecdysozoa</taxon>
        <taxon>Arthropoda</taxon>
        <taxon>Hexapoda</taxon>
        <taxon>Insecta</taxon>
        <taxon>Pterygota</taxon>
        <taxon>Neoptera</taxon>
        <taxon>Polyneoptera</taxon>
        <taxon>Dictyoptera</taxon>
        <taxon>Blattodea</taxon>
        <taxon>Blattoidea</taxon>
        <taxon>Termitoidae</taxon>
        <taxon>Termopsidae</taxon>
        <taxon>Zootermopsis</taxon>
    </lineage>
</organism>
<keyword evidence="3" id="KW-1185">Reference proteome</keyword>
<reference evidence="2 3" key="1">
    <citation type="journal article" date="2014" name="Nat. Commun.">
        <title>Molecular traces of alternative social organization in a termite genome.</title>
        <authorList>
            <person name="Terrapon N."/>
            <person name="Li C."/>
            <person name="Robertson H.M."/>
            <person name="Ji L."/>
            <person name="Meng X."/>
            <person name="Booth W."/>
            <person name="Chen Z."/>
            <person name="Childers C.P."/>
            <person name="Glastad K.M."/>
            <person name="Gokhale K."/>
            <person name="Gowin J."/>
            <person name="Gronenberg W."/>
            <person name="Hermansen R.A."/>
            <person name="Hu H."/>
            <person name="Hunt B.G."/>
            <person name="Huylmans A.K."/>
            <person name="Khalil S.M."/>
            <person name="Mitchell R.D."/>
            <person name="Munoz-Torres M.C."/>
            <person name="Mustard J.A."/>
            <person name="Pan H."/>
            <person name="Reese J.T."/>
            <person name="Scharf M.E."/>
            <person name="Sun F."/>
            <person name="Vogel H."/>
            <person name="Xiao J."/>
            <person name="Yang W."/>
            <person name="Yang Z."/>
            <person name="Yang Z."/>
            <person name="Zhou J."/>
            <person name="Zhu J."/>
            <person name="Brent C.S."/>
            <person name="Elsik C.G."/>
            <person name="Goodisman M.A."/>
            <person name="Liberles D.A."/>
            <person name="Roe R.M."/>
            <person name="Vargo E.L."/>
            <person name="Vilcinskas A."/>
            <person name="Wang J."/>
            <person name="Bornberg-Bauer E."/>
            <person name="Korb J."/>
            <person name="Zhang G."/>
            <person name="Liebig J."/>
        </authorList>
    </citation>
    <scope>NUCLEOTIDE SEQUENCE [LARGE SCALE GENOMIC DNA]</scope>
    <source>
        <tissue evidence="2">Whole organism</tissue>
    </source>
</reference>
<feature type="compositionally biased region" description="Acidic residues" evidence="1">
    <location>
        <begin position="56"/>
        <end position="72"/>
    </location>
</feature>
<evidence type="ECO:0000313" key="3">
    <source>
        <dbReference type="Proteomes" id="UP000027135"/>
    </source>
</evidence>
<name>A0A067R0E0_ZOONE</name>
<dbReference type="Proteomes" id="UP000027135">
    <property type="component" value="Unassembled WGS sequence"/>
</dbReference>
<protein>
    <submittedName>
        <fullName evidence="2">Uncharacterized protein</fullName>
    </submittedName>
</protein>
<accession>A0A067R0E0</accession>
<evidence type="ECO:0000313" key="2">
    <source>
        <dbReference type="EMBL" id="KDR10881.1"/>
    </source>
</evidence>
<feature type="region of interest" description="Disordered" evidence="1">
    <location>
        <begin position="44"/>
        <end position="72"/>
    </location>
</feature>
<dbReference type="InParanoid" id="A0A067R0E0"/>
<dbReference type="AlphaFoldDB" id="A0A067R0E0"/>
<gene>
    <name evidence="2" type="ORF">L798_15353</name>
</gene>
<dbReference type="EMBL" id="KK853132">
    <property type="protein sequence ID" value="KDR10881.1"/>
    <property type="molecule type" value="Genomic_DNA"/>
</dbReference>
<evidence type="ECO:0000256" key="1">
    <source>
        <dbReference type="SAM" id="MobiDB-lite"/>
    </source>
</evidence>
<sequence>MWLESDCVELHPLFPYAAPWSCSQRVSWVCSSAPFRKGEVAVSENKQDLSTLSQVDDTDAMDPEEPAELEKK</sequence>